<comment type="caution">
    <text evidence="1">The sequence shown here is derived from an EMBL/GenBank/DDBJ whole genome shotgun (WGS) entry which is preliminary data.</text>
</comment>
<sequence length="104" mass="11425">MTAFTKSQLPDNIDTLEKLIAWAATACYQLNKTATAVEGAGVAQRVAQFGIFNVESNNTNRVILRQSLELEEDFAINGKPIWEEVKELSQQPLPTAFSPLVSVS</sequence>
<reference evidence="1 2" key="1">
    <citation type="journal article" date="2020" name="ISME J.">
        <title>Comparative genomics reveals insights into cyanobacterial evolution and habitat adaptation.</title>
        <authorList>
            <person name="Chen M.Y."/>
            <person name="Teng W.K."/>
            <person name="Zhao L."/>
            <person name="Hu C.X."/>
            <person name="Zhou Y.K."/>
            <person name="Han B.P."/>
            <person name="Song L.R."/>
            <person name="Shu W.S."/>
        </authorList>
    </citation>
    <scope>NUCLEOTIDE SEQUENCE [LARGE SCALE GENOMIC DNA]</scope>
    <source>
        <strain evidence="1 2">FACHB-248</strain>
    </source>
</reference>
<gene>
    <name evidence="1" type="ORF">H6G81_35105</name>
</gene>
<name>A0ABR8H185_9CYAN</name>
<protein>
    <submittedName>
        <fullName evidence="1">Uncharacterized protein</fullName>
    </submittedName>
</protein>
<dbReference type="Proteomes" id="UP000660380">
    <property type="component" value="Unassembled WGS sequence"/>
</dbReference>
<evidence type="ECO:0000313" key="2">
    <source>
        <dbReference type="Proteomes" id="UP000660380"/>
    </source>
</evidence>
<keyword evidence="2" id="KW-1185">Reference proteome</keyword>
<proteinExistence type="predicted"/>
<organism evidence="1 2">
    <name type="scientific">Scytonema hofmannii FACHB-248</name>
    <dbReference type="NCBI Taxonomy" id="1842502"/>
    <lineage>
        <taxon>Bacteria</taxon>
        <taxon>Bacillati</taxon>
        <taxon>Cyanobacteriota</taxon>
        <taxon>Cyanophyceae</taxon>
        <taxon>Nostocales</taxon>
        <taxon>Scytonemataceae</taxon>
        <taxon>Scytonema</taxon>
    </lineage>
</organism>
<dbReference type="RefSeq" id="WP_051502969.1">
    <property type="nucleotide sequence ID" value="NZ_JACJTA010000174.1"/>
</dbReference>
<evidence type="ECO:0000313" key="1">
    <source>
        <dbReference type="EMBL" id="MBD2609581.1"/>
    </source>
</evidence>
<dbReference type="EMBL" id="JACJTA010000174">
    <property type="protein sequence ID" value="MBD2609581.1"/>
    <property type="molecule type" value="Genomic_DNA"/>
</dbReference>
<accession>A0ABR8H185</accession>